<organism evidence="1 2">
    <name type="scientific">Gossypium tomentosum</name>
    <name type="common">Hawaiian cotton</name>
    <name type="synonym">Gossypium sandvicense</name>
    <dbReference type="NCBI Taxonomy" id="34277"/>
    <lineage>
        <taxon>Eukaryota</taxon>
        <taxon>Viridiplantae</taxon>
        <taxon>Streptophyta</taxon>
        <taxon>Embryophyta</taxon>
        <taxon>Tracheophyta</taxon>
        <taxon>Spermatophyta</taxon>
        <taxon>Magnoliopsida</taxon>
        <taxon>eudicotyledons</taxon>
        <taxon>Gunneridae</taxon>
        <taxon>Pentapetalae</taxon>
        <taxon>rosids</taxon>
        <taxon>malvids</taxon>
        <taxon>Malvales</taxon>
        <taxon>Malvaceae</taxon>
        <taxon>Malvoideae</taxon>
        <taxon>Gossypium</taxon>
    </lineage>
</organism>
<feature type="non-terminal residue" evidence="1">
    <location>
        <position position="1"/>
    </location>
</feature>
<sequence>TLLAALIAAVTLGEEFILCRVGVTLNIACKICETCRVVGAALIIAGLYLVILGKSEESKYLSKNEPIYSVSKNNAMESTFIWPLLGNKLQS</sequence>
<evidence type="ECO:0000313" key="1">
    <source>
        <dbReference type="EMBL" id="TYH84495.1"/>
    </source>
</evidence>
<dbReference type="AlphaFoldDB" id="A0A5D2LZG9"/>
<reference evidence="1 2" key="1">
    <citation type="submission" date="2019-07" db="EMBL/GenBank/DDBJ databases">
        <title>WGS assembly of Gossypium tomentosum.</title>
        <authorList>
            <person name="Chen Z.J."/>
            <person name="Sreedasyam A."/>
            <person name="Ando A."/>
            <person name="Song Q."/>
            <person name="De L."/>
            <person name="Hulse-Kemp A."/>
            <person name="Ding M."/>
            <person name="Ye W."/>
            <person name="Kirkbride R."/>
            <person name="Jenkins J."/>
            <person name="Plott C."/>
            <person name="Lovell J."/>
            <person name="Lin Y.-M."/>
            <person name="Vaughn R."/>
            <person name="Liu B."/>
            <person name="Li W."/>
            <person name="Simpson S."/>
            <person name="Scheffler B."/>
            <person name="Saski C."/>
            <person name="Grover C."/>
            <person name="Hu G."/>
            <person name="Conover J."/>
            <person name="Carlson J."/>
            <person name="Shu S."/>
            <person name="Boston L."/>
            <person name="Williams M."/>
            <person name="Peterson D."/>
            <person name="Mcgee K."/>
            <person name="Jones D."/>
            <person name="Wendel J."/>
            <person name="Stelly D."/>
            <person name="Grimwood J."/>
            <person name="Schmutz J."/>
        </authorList>
    </citation>
    <scope>NUCLEOTIDE SEQUENCE [LARGE SCALE GENOMIC DNA]</scope>
    <source>
        <strain evidence="1">7179.01</strain>
    </source>
</reference>
<protein>
    <submittedName>
        <fullName evidence="1">Uncharacterized protein</fullName>
    </submittedName>
</protein>
<gene>
    <name evidence="1" type="ORF">ES332_D02G200700v1</name>
</gene>
<proteinExistence type="predicted"/>
<name>A0A5D2LZG9_GOSTO</name>
<dbReference type="Proteomes" id="UP000322667">
    <property type="component" value="Chromosome D02"/>
</dbReference>
<accession>A0A5D2LZG9</accession>
<keyword evidence="2" id="KW-1185">Reference proteome</keyword>
<evidence type="ECO:0000313" key="2">
    <source>
        <dbReference type="Proteomes" id="UP000322667"/>
    </source>
</evidence>
<dbReference type="EMBL" id="CM017624">
    <property type="protein sequence ID" value="TYH84495.1"/>
    <property type="molecule type" value="Genomic_DNA"/>
</dbReference>